<dbReference type="EnsemblProtists" id="EOD41590">
    <property type="protein sequence ID" value="EOD41590"/>
    <property type="gene ID" value="EMIHUDRAFT_447397"/>
</dbReference>
<dbReference type="InterPro" id="IPR009060">
    <property type="entry name" value="UBA-like_sf"/>
</dbReference>
<protein>
    <recommendedName>
        <fullName evidence="1">UBA domain-containing protein</fullName>
    </recommendedName>
</protein>
<keyword evidence="3" id="KW-1185">Reference proteome</keyword>
<dbReference type="PROSITE" id="PS50030">
    <property type="entry name" value="UBA"/>
    <property type="match status" value="1"/>
</dbReference>
<dbReference type="RefSeq" id="XP_005794019.1">
    <property type="nucleotide sequence ID" value="XM_005793962.1"/>
</dbReference>
<dbReference type="AlphaFoldDB" id="A0A0D3L0Q5"/>
<sequence>MEKGGAQKLGWGAGEDAAAAASELLRLCCDLSTAWAPNFNLALEMFLLAVPRGGVSKLMSWADRGPLAVCCPGTHQRRAADSMRHLGCVDELWSTCASLLLAAEVQRDSAAALTKLANKIASLLPARGSSLCARYIVVESLLQLFRRVREGGGDVAPIGASLSTILSQLADAAAAKVGAFGEELKAFLLRDLALETQARDQRERRLAPAEFVSGLLESHPPLGRVLVQHFSDDLERLWLTSMMEAGREAARAQRRFTRLLLSASAAYAAPAAPLLCTLRALPDAALSGREPFEQIPILDAAIDALGGLVDGGAAAVTPAATPELLPRAEGVVRAATSHLWRVCDQLAKLSAEGDGARRRAREPSRSEEQAAGELVFEWLLRQLLRPATQRRSDAPRPLRREVAGRMRQLLLLVAPLEALDGGAHARRIQKALDDVCKGALERPLVPSAAEEGEGVTKAEMLALLREPPLTALAGRMLRTTLLPRLLLPCRGLPPSQLAGRVSLALETLGAVARPTRLPAGGGLRRHVLERGVGDVLQRHLDLPQPAGEPLLLDSAAQEAQLWASEVLDCLMVSYLCAAAEAVSSEAPRRPALSRLAGALGPLGGQLQKVLQACQAAEGAPRDGAVRYRQQVEQLCAMGYLDSVAVLRALAASGGDINGALDRLMRG</sequence>
<dbReference type="KEGG" id="ehx:EMIHUDRAFT_447397"/>
<reference evidence="3" key="1">
    <citation type="journal article" date="2013" name="Nature">
        <title>Pan genome of the phytoplankton Emiliania underpins its global distribution.</title>
        <authorList>
            <person name="Read B.A."/>
            <person name="Kegel J."/>
            <person name="Klute M.J."/>
            <person name="Kuo A."/>
            <person name="Lefebvre S.C."/>
            <person name="Maumus F."/>
            <person name="Mayer C."/>
            <person name="Miller J."/>
            <person name="Monier A."/>
            <person name="Salamov A."/>
            <person name="Young J."/>
            <person name="Aguilar M."/>
            <person name="Claverie J.M."/>
            <person name="Frickenhaus S."/>
            <person name="Gonzalez K."/>
            <person name="Herman E.K."/>
            <person name="Lin Y.C."/>
            <person name="Napier J."/>
            <person name="Ogata H."/>
            <person name="Sarno A.F."/>
            <person name="Shmutz J."/>
            <person name="Schroeder D."/>
            <person name="de Vargas C."/>
            <person name="Verret F."/>
            <person name="von Dassow P."/>
            <person name="Valentin K."/>
            <person name="Van de Peer Y."/>
            <person name="Wheeler G."/>
            <person name="Dacks J.B."/>
            <person name="Delwiche C.F."/>
            <person name="Dyhrman S.T."/>
            <person name="Glockner G."/>
            <person name="John U."/>
            <person name="Richards T."/>
            <person name="Worden A.Z."/>
            <person name="Zhang X."/>
            <person name="Grigoriev I.V."/>
            <person name="Allen A.E."/>
            <person name="Bidle K."/>
            <person name="Borodovsky M."/>
            <person name="Bowler C."/>
            <person name="Brownlee C."/>
            <person name="Cock J.M."/>
            <person name="Elias M."/>
            <person name="Gladyshev V.N."/>
            <person name="Groth M."/>
            <person name="Guda C."/>
            <person name="Hadaegh A."/>
            <person name="Iglesias-Rodriguez M.D."/>
            <person name="Jenkins J."/>
            <person name="Jones B.M."/>
            <person name="Lawson T."/>
            <person name="Leese F."/>
            <person name="Lindquist E."/>
            <person name="Lobanov A."/>
            <person name="Lomsadze A."/>
            <person name="Malik S.B."/>
            <person name="Marsh M.E."/>
            <person name="Mackinder L."/>
            <person name="Mock T."/>
            <person name="Mueller-Roeber B."/>
            <person name="Pagarete A."/>
            <person name="Parker M."/>
            <person name="Probert I."/>
            <person name="Quesneville H."/>
            <person name="Raines C."/>
            <person name="Rensing S.A."/>
            <person name="Riano-Pachon D.M."/>
            <person name="Richier S."/>
            <person name="Rokitta S."/>
            <person name="Shiraiwa Y."/>
            <person name="Soanes D.M."/>
            <person name="van der Giezen M."/>
            <person name="Wahlund T.M."/>
            <person name="Williams B."/>
            <person name="Wilson W."/>
            <person name="Wolfe G."/>
            <person name="Wurch L.L."/>
        </authorList>
    </citation>
    <scope>NUCLEOTIDE SEQUENCE</scope>
</reference>
<evidence type="ECO:0000259" key="1">
    <source>
        <dbReference type="PROSITE" id="PS50030"/>
    </source>
</evidence>
<dbReference type="SMART" id="SM00165">
    <property type="entry name" value="UBA"/>
    <property type="match status" value="1"/>
</dbReference>
<dbReference type="Gene3D" id="1.10.8.10">
    <property type="entry name" value="DNA helicase RuvA subunit, C-terminal domain"/>
    <property type="match status" value="1"/>
</dbReference>
<name>A0A0D3L0Q5_EMIH1</name>
<reference evidence="2" key="2">
    <citation type="submission" date="2024-10" db="UniProtKB">
        <authorList>
            <consortium name="EnsemblProtists"/>
        </authorList>
    </citation>
    <scope>IDENTIFICATION</scope>
</reference>
<dbReference type="Proteomes" id="UP000013827">
    <property type="component" value="Unassembled WGS sequence"/>
</dbReference>
<dbReference type="HOGENOM" id="CLU_412483_0_0_1"/>
<dbReference type="GeneID" id="17286860"/>
<dbReference type="Pfam" id="PF00627">
    <property type="entry name" value="UBA"/>
    <property type="match status" value="1"/>
</dbReference>
<evidence type="ECO:0000313" key="2">
    <source>
        <dbReference type="EnsemblProtists" id="EOD41590"/>
    </source>
</evidence>
<proteinExistence type="predicted"/>
<organism evidence="2 3">
    <name type="scientific">Emiliania huxleyi (strain CCMP1516)</name>
    <dbReference type="NCBI Taxonomy" id="280463"/>
    <lineage>
        <taxon>Eukaryota</taxon>
        <taxon>Haptista</taxon>
        <taxon>Haptophyta</taxon>
        <taxon>Prymnesiophyceae</taxon>
        <taxon>Isochrysidales</taxon>
        <taxon>Noelaerhabdaceae</taxon>
        <taxon>Emiliania</taxon>
    </lineage>
</organism>
<dbReference type="STRING" id="2903.R1FR50"/>
<dbReference type="SUPFAM" id="SSF46934">
    <property type="entry name" value="UBA-like"/>
    <property type="match status" value="1"/>
</dbReference>
<feature type="domain" description="UBA" evidence="1">
    <location>
        <begin position="620"/>
        <end position="666"/>
    </location>
</feature>
<dbReference type="PaxDb" id="2903-EOD41590"/>
<accession>A0A0D3L0Q5</accession>
<evidence type="ECO:0000313" key="3">
    <source>
        <dbReference type="Proteomes" id="UP000013827"/>
    </source>
</evidence>
<dbReference type="InterPro" id="IPR015940">
    <property type="entry name" value="UBA"/>
</dbReference>